<name>A0ABS4NXU1_9BACL</name>
<feature type="transmembrane region" description="Helical" evidence="7">
    <location>
        <begin position="36"/>
        <end position="56"/>
    </location>
</feature>
<dbReference type="InterPro" id="IPR000515">
    <property type="entry name" value="MetI-like"/>
</dbReference>
<feature type="compositionally biased region" description="Low complexity" evidence="8">
    <location>
        <begin position="16"/>
        <end position="25"/>
    </location>
</feature>
<evidence type="ECO:0000256" key="6">
    <source>
        <dbReference type="ARBA" id="ARBA00023136"/>
    </source>
</evidence>
<feature type="domain" description="ABC transmembrane type-1" evidence="9">
    <location>
        <begin position="101"/>
        <end position="315"/>
    </location>
</feature>
<reference evidence="10 11" key="1">
    <citation type="submission" date="2021-03" db="EMBL/GenBank/DDBJ databases">
        <title>Genomic Encyclopedia of Type Strains, Phase IV (KMG-IV): sequencing the most valuable type-strain genomes for metagenomic binning, comparative biology and taxonomic classification.</title>
        <authorList>
            <person name="Goeker M."/>
        </authorList>
    </citation>
    <scope>NUCLEOTIDE SEQUENCE [LARGE SCALE GENOMIC DNA]</scope>
    <source>
        <strain evidence="10 11">DSM 101953</strain>
    </source>
</reference>
<evidence type="ECO:0000256" key="1">
    <source>
        <dbReference type="ARBA" id="ARBA00004651"/>
    </source>
</evidence>
<evidence type="ECO:0000256" key="4">
    <source>
        <dbReference type="ARBA" id="ARBA00022692"/>
    </source>
</evidence>
<evidence type="ECO:0000256" key="7">
    <source>
        <dbReference type="RuleBase" id="RU363032"/>
    </source>
</evidence>
<feature type="transmembrane region" description="Helical" evidence="7">
    <location>
        <begin position="236"/>
        <end position="254"/>
    </location>
</feature>
<dbReference type="PANTHER" id="PTHR43227">
    <property type="entry name" value="BLL4140 PROTEIN"/>
    <property type="match status" value="1"/>
</dbReference>
<evidence type="ECO:0000256" key="3">
    <source>
        <dbReference type="ARBA" id="ARBA00022475"/>
    </source>
</evidence>
<gene>
    <name evidence="10" type="ORF">J2Z70_004457</name>
</gene>
<dbReference type="PROSITE" id="PS50928">
    <property type="entry name" value="ABC_TM1"/>
    <property type="match status" value="1"/>
</dbReference>
<evidence type="ECO:0000256" key="5">
    <source>
        <dbReference type="ARBA" id="ARBA00022989"/>
    </source>
</evidence>
<evidence type="ECO:0000313" key="10">
    <source>
        <dbReference type="EMBL" id="MBP2114291.1"/>
    </source>
</evidence>
<organism evidence="10 11">
    <name type="scientific">Paenibacillus silagei</name>
    <dbReference type="NCBI Taxonomy" id="1670801"/>
    <lineage>
        <taxon>Bacteria</taxon>
        <taxon>Bacillati</taxon>
        <taxon>Bacillota</taxon>
        <taxon>Bacilli</taxon>
        <taxon>Bacillales</taxon>
        <taxon>Paenibacillaceae</taxon>
        <taxon>Paenibacillus</taxon>
    </lineage>
</organism>
<feature type="transmembrane region" description="Helical" evidence="7">
    <location>
        <begin position="105"/>
        <end position="126"/>
    </location>
</feature>
<dbReference type="Gene3D" id="1.10.3720.10">
    <property type="entry name" value="MetI-like"/>
    <property type="match status" value="1"/>
</dbReference>
<keyword evidence="5 7" id="KW-1133">Transmembrane helix</keyword>
<comment type="caution">
    <text evidence="10">The sequence shown here is derived from an EMBL/GenBank/DDBJ whole genome shotgun (WGS) entry which is preliminary data.</text>
</comment>
<protein>
    <submittedName>
        <fullName evidence="10">Aldouronate transport system permease protein</fullName>
    </submittedName>
</protein>
<feature type="transmembrane region" description="Helical" evidence="7">
    <location>
        <begin position="298"/>
        <end position="319"/>
    </location>
</feature>
<dbReference type="CDD" id="cd06261">
    <property type="entry name" value="TM_PBP2"/>
    <property type="match status" value="1"/>
</dbReference>
<dbReference type="Pfam" id="PF00528">
    <property type="entry name" value="BPD_transp_1"/>
    <property type="match status" value="1"/>
</dbReference>
<proteinExistence type="inferred from homology"/>
<keyword evidence="3" id="KW-1003">Cell membrane</keyword>
<accession>A0ABS4NXU1</accession>
<dbReference type="InterPro" id="IPR050809">
    <property type="entry name" value="UgpAE/MalFG_permease"/>
</dbReference>
<dbReference type="PANTHER" id="PTHR43227:SF11">
    <property type="entry name" value="BLL4140 PROTEIN"/>
    <property type="match status" value="1"/>
</dbReference>
<sequence length="327" mass="36800">MKANTRSEAVLRLDTSRQSSRQSGSSRRRFWQTRRFKNNVPLWVMFVPVIAFYMIFKYTPMLGLVIAFKNYTFYEGVWGSQWVGMDNFTNLFTQAQSVQIIRNTLVLSILSVLVSFPFPIALAIMLNEVRNKWFKKSVQTLVYLPYFFSWVIVGGLVVTIFAQTGVANVLVEKLLGKPFPFLFKEWSWVSIFLGSGIWKDAGFNAIIYLAALTSIDPSLYEAASMDGAGKWKQIRNITLPGISPTIVIMLILAMGRVMEVGFDHVYVLQNSIVSGISEVISTYIYAIGLQGGQFSLTAALGMFDSLVALTLVLISNAIARRFNKGLW</sequence>
<comment type="similarity">
    <text evidence="7">Belongs to the binding-protein-dependent transport system permease family.</text>
</comment>
<comment type="subcellular location">
    <subcellularLocation>
        <location evidence="1 7">Cell membrane</location>
        <topology evidence="1 7">Multi-pass membrane protein</topology>
    </subcellularLocation>
</comment>
<feature type="transmembrane region" description="Helical" evidence="7">
    <location>
        <begin position="266"/>
        <end position="286"/>
    </location>
</feature>
<dbReference type="InterPro" id="IPR035906">
    <property type="entry name" value="MetI-like_sf"/>
</dbReference>
<dbReference type="EMBL" id="JAGGLV010000016">
    <property type="protein sequence ID" value="MBP2114291.1"/>
    <property type="molecule type" value="Genomic_DNA"/>
</dbReference>
<evidence type="ECO:0000256" key="8">
    <source>
        <dbReference type="SAM" id="MobiDB-lite"/>
    </source>
</evidence>
<keyword evidence="6 7" id="KW-0472">Membrane</keyword>
<keyword evidence="4 7" id="KW-0812">Transmembrane</keyword>
<evidence type="ECO:0000313" key="11">
    <source>
        <dbReference type="Proteomes" id="UP000773462"/>
    </source>
</evidence>
<evidence type="ECO:0000259" key="9">
    <source>
        <dbReference type="PROSITE" id="PS50928"/>
    </source>
</evidence>
<dbReference type="SUPFAM" id="SSF161098">
    <property type="entry name" value="MetI-like"/>
    <property type="match status" value="1"/>
</dbReference>
<dbReference type="Proteomes" id="UP000773462">
    <property type="component" value="Unassembled WGS sequence"/>
</dbReference>
<keyword evidence="11" id="KW-1185">Reference proteome</keyword>
<feature type="region of interest" description="Disordered" evidence="8">
    <location>
        <begin position="1"/>
        <end position="26"/>
    </location>
</feature>
<dbReference type="RefSeq" id="WP_209876766.1">
    <property type="nucleotide sequence ID" value="NZ_JAGGLV010000016.1"/>
</dbReference>
<keyword evidence="2 7" id="KW-0813">Transport</keyword>
<evidence type="ECO:0000256" key="2">
    <source>
        <dbReference type="ARBA" id="ARBA00022448"/>
    </source>
</evidence>
<feature type="transmembrane region" description="Helical" evidence="7">
    <location>
        <begin position="147"/>
        <end position="171"/>
    </location>
</feature>